<accession>A0A918GCL2</accession>
<dbReference type="EMBL" id="BMTL01000055">
    <property type="protein sequence ID" value="GGS28451.1"/>
    <property type="molecule type" value="Genomic_DNA"/>
</dbReference>
<dbReference type="AlphaFoldDB" id="A0A918GCL2"/>
<keyword evidence="3" id="KW-1185">Reference proteome</keyword>
<evidence type="ECO:0000313" key="2">
    <source>
        <dbReference type="EMBL" id="GGS28451.1"/>
    </source>
</evidence>
<sequence>MLRTALMLPLPVSRPSADATSRARTSVSPACAKYAGICSVSLPYVVPPSPASSLRPAVAGGSAAASAVAAARAASGLAGDGTLTGAGARGDGAAAGPAPGMSA</sequence>
<feature type="compositionally biased region" description="Gly residues" evidence="1">
    <location>
        <begin position="81"/>
        <end position="90"/>
    </location>
</feature>
<reference evidence="2" key="2">
    <citation type="submission" date="2020-09" db="EMBL/GenBank/DDBJ databases">
        <authorList>
            <person name="Sun Q."/>
            <person name="Ohkuma M."/>
        </authorList>
    </citation>
    <scope>NUCLEOTIDE SEQUENCE</scope>
    <source>
        <strain evidence="2">JCM 4386</strain>
    </source>
</reference>
<gene>
    <name evidence="2" type="ORF">GCM10010269_78960</name>
</gene>
<feature type="compositionally biased region" description="Low complexity" evidence="1">
    <location>
        <begin position="91"/>
        <end position="103"/>
    </location>
</feature>
<dbReference type="Proteomes" id="UP000606194">
    <property type="component" value="Unassembled WGS sequence"/>
</dbReference>
<comment type="caution">
    <text evidence="2">The sequence shown here is derived from an EMBL/GenBank/DDBJ whole genome shotgun (WGS) entry which is preliminary data.</text>
</comment>
<evidence type="ECO:0000256" key="1">
    <source>
        <dbReference type="SAM" id="MobiDB-lite"/>
    </source>
</evidence>
<proteinExistence type="predicted"/>
<reference evidence="2" key="1">
    <citation type="journal article" date="2014" name="Int. J. Syst. Evol. Microbiol.">
        <title>Complete genome sequence of Corynebacterium casei LMG S-19264T (=DSM 44701T), isolated from a smear-ripened cheese.</title>
        <authorList>
            <consortium name="US DOE Joint Genome Institute (JGI-PGF)"/>
            <person name="Walter F."/>
            <person name="Albersmeier A."/>
            <person name="Kalinowski J."/>
            <person name="Ruckert C."/>
        </authorList>
    </citation>
    <scope>NUCLEOTIDE SEQUENCE</scope>
    <source>
        <strain evidence="2">JCM 4386</strain>
    </source>
</reference>
<protein>
    <submittedName>
        <fullName evidence="2">Uncharacterized protein</fullName>
    </submittedName>
</protein>
<evidence type="ECO:0000313" key="3">
    <source>
        <dbReference type="Proteomes" id="UP000606194"/>
    </source>
</evidence>
<feature type="region of interest" description="Disordered" evidence="1">
    <location>
        <begin position="81"/>
        <end position="103"/>
    </location>
</feature>
<organism evidence="2 3">
    <name type="scientific">Streptomyces humidus</name>
    <dbReference type="NCBI Taxonomy" id="52259"/>
    <lineage>
        <taxon>Bacteria</taxon>
        <taxon>Bacillati</taxon>
        <taxon>Actinomycetota</taxon>
        <taxon>Actinomycetes</taxon>
        <taxon>Kitasatosporales</taxon>
        <taxon>Streptomycetaceae</taxon>
        <taxon>Streptomyces</taxon>
    </lineage>
</organism>
<name>A0A918GCL2_9ACTN</name>